<feature type="region of interest" description="Disordered" evidence="1">
    <location>
        <begin position="489"/>
        <end position="583"/>
    </location>
</feature>
<dbReference type="EMBL" id="JAIFTL010000017">
    <property type="protein sequence ID" value="KAG9326542.1"/>
    <property type="molecule type" value="Genomic_DNA"/>
</dbReference>
<protein>
    <submittedName>
        <fullName evidence="2">Uncharacterized protein</fullName>
    </submittedName>
</protein>
<evidence type="ECO:0000256" key="1">
    <source>
        <dbReference type="SAM" id="MobiDB-lite"/>
    </source>
</evidence>
<evidence type="ECO:0000313" key="2">
    <source>
        <dbReference type="EMBL" id="KAG9326542.1"/>
    </source>
</evidence>
<feature type="compositionally biased region" description="Polar residues" evidence="1">
    <location>
        <begin position="547"/>
        <end position="564"/>
    </location>
</feature>
<evidence type="ECO:0000313" key="3">
    <source>
        <dbReference type="Proteomes" id="UP000717515"/>
    </source>
</evidence>
<feature type="compositionally biased region" description="Basic and acidic residues" evidence="1">
    <location>
        <begin position="359"/>
        <end position="371"/>
    </location>
</feature>
<organism evidence="2 3">
    <name type="scientific">Mortierella alpina</name>
    <name type="common">Oleaginous fungus</name>
    <name type="synonym">Mortierella renispora</name>
    <dbReference type="NCBI Taxonomy" id="64518"/>
    <lineage>
        <taxon>Eukaryota</taxon>
        <taxon>Fungi</taxon>
        <taxon>Fungi incertae sedis</taxon>
        <taxon>Mucoromycota</taxon>
        <taxon>Mortierellomycotina</taxon>
        <taxon>Mortierellomycetes</taxon>
        <taxon>Mortierellales</taxon>
        <taxon>Mortierellaceae</taxon>
        <taxon>Mortierella</taxon>
    </lineage>
</organism>
<comment type="caution">
    <text evidence="2">The sequence shown here is derived from an EMBL/GenBank/DDBJ whole genome shotgun (WGS) entry which is preliminary data.</text>
</comment>
<dbReference type="Proteomes" id="UP000717515">
    <property type="component" value="Unassembled WGS sequence"/>
</dbReference>
<feature type="compositionally biased region" description="Pro residues" evidence="1">
    <location>
        <begin position="636"/>
        <end position="645"/>
    </location>
</feature>
<feature type="compositionally biased region" description="Polar residues" evidence="1">
    <location>
        <begin position="622"/>
        <end position="635"/>
    </location>
</feature>
<feature type="compositionally biased region" description="Acidic residues" evidence="1">
    <location>
        <begin position="313"/>
        <end position="341"/>
    </location>
</feature>
<feature type="compositionally biased region" description="Basic and acidic residues" evidence="1">
    <location>
        <begin position="452"/>
        <end position="472"/>
    </location>
</feature>
<feature type="region of interest" description="Disordered" evidence="1">
    <location>
        <begin position="290"/>
        <end position="472"/>
    </location>
</feature>
<feature type="compositionally biased region" description="Low complexity" evidence="1">
    <location>
        <begin position="600"/>
        <end position="612"/>
    </location>
</feature>
<sequence>MSTTPQLPLEIWFQILNQTLNLLLPTATTPRLYSTYIVPLLLTSHTFHEHCHPVTYPHLRKHRLLQLFTRWKAAHSREVHFYHHPLRTHVRYALPDRVGNPPGEEYETLYSFIKRSYLFGCESVCGTVIPVEGGLEGPLAMTTPTIPAAAGTLGQDHEQEQAHGIEDGAATNATAANTSAPVSTATSTGAAPAAGNVIIAPPPAPATMPQVTHHGGDGGGQGWKGHALQWHVANPTFAAEGTIDLYRDIVEEYRRVVCGSAAARERSREIERVMDMIKNPERYADISAPASELEHEMAADSVTGAQSERIMDIEEEDEGEDIESEEDDREDGYEDVDDDNEFVARDTGGEDGDELLNEIEAKGGLRRRDSGHGQSSSEMDVDEDRDEEESMMDLEPQDHLQDQHLGQQPSLTKVDKNTSKRTNKRESEPMAMEYQLEEEGTSTRPRRGLRSRKSERSTSTSEQERMIMDMALDKQYKTPASFAPLNLIEPRSLPPLTSSSSSKTTLLSASPSASTSSGVTRSGSPAPFSPMMRKSRDCLAYGRSKTPRGSLQRSHSSPGATMSTRAHKASHNSGPAPAPFAAPFSAISAPSTLDIADTQTSSTSTPAPTATPTRHHAATGVPSLNSSTSSCTHQQLPPPPPPPSRPLRVEDLDFDLASACANTFASDLAFVLARVPGLGAHFHRFEQLAKLKLHVGWAKHAQSRGGNDVFVMSCSRLIGLLAPLANTPLVSERGG</sequence>
<dbReference type="AlphaFoldDB" id="A0A9P8D0A6"/>
<reference evidence="2" key="1">
    <citation type="submission" date="2021-07" db="EMBL/GenBank/DDBJ databases">
        <title>Draft genome of Mortierella alpina, strain LL118, isolated from an aspen leaf litter sample.</title>
        <authorList>
            <person name="Yang S."/>
            <person name="Vinatzer B.A."/>
        </authorList>
    </citation>
    <scope>NUCLEOTIDE SEQUENCE</scope>
    <source>
        <strain evidence="2">LL118</strain>
    </source>
</reference>
<feature type="region of interest" description="Disordered" evidence="1">
    <location>
        <begin position="596"/>
        <end position="646"/>
    </location>
</feature>
<feature type="compositionally biased region" description="Acidic residues" evidence="1">
    <location>
        <begin position="379"/>
        <end position="392"/>
    </location>
</feature>
<proteinExistence type="predicted"/>
<name>A0A9P8D0A6_MORAP</name>
<accession>A0A9P8D0A6</accession>
<feature type="compositionally biased region" description="Basic and acidic residues" evidence="1">
    <location>
        <begin position="413"/>
        <end position="428"/>
    </location>
</feature>
<feature type="compositionally biased region" description="Low complexity" evidence="1">
    <location>
        <begin position="490"/>
        <end position="525"/>
    </location>
</feature>
<gene>
    <name evidence="2" type="ORF">KVV02_001469</name>
</gene>